<dbReference type="GO" id="GO:0016747">
    <property type="term" value="F:acyltransferase activity, transferring groups other than amino-acyl groups"/>
    <property type="evidence" value="ECO:0007669"/>
    <property type="project" value="InterPro"/>
</dbReference>
<keyword evidence="1" id="KW-0812">Transmembrane</keyword>
<dbReference type="RefSeq" id="WP_013040712.1">
    <property type="nucleotide sequence ID" value="NC_014006.1"/>
</dbReference>
<dbReference type="KEGG" id="sjp:SJA_C1-25170"/>
<evidence type="ECO:0000313" key="3">
    <source>
        <dbReference type="Proteomes" id="UP000007753"/>
    </source>
</evidence>
<dbReference type="GO" id="GO:0008260">
    <property type="term" value="F:succinyl-CoA:3-oxo-acid CoA-transferase activity"/>
    <property type="evidence" value="ECO:0007669"/>
    <property type="project" value="UniProtKB-EC"/>
</dbReference>
<keyword evidence="2" id="KW-0012">Acyltransferase</keyword>
<dbReference type="InterPro" id="IPR020610">
    <property type="entry name" value="Thiolase_AS"/>
</dbReference>
<dbReference type="PROSITE" id="PS00099">
    <property type="entry name" value="THIOLASE_3"/>
    <property type="match status" value="1"/>
</dbReference>
<keyword evidence="1" id="KW-0472">Membrane</keyword>
<proteinExistence type="predicted"/>
<keyword evidence="2" id="KW-0808">Transferase</keyword>
<accession>D4Z419</accession>
<dbReference type="STRING" id="452662.SJA_C1-25170"/>
<organism evidence="2 3">
    <name type="scientific">Sphingobium indicum (strain DSM 16413 / CCM 7287 / MTCC 6362 / UT26 / NBRC 101211 / UT26S)</name>
    <name type="common">Sphingobium japonicum</name>
    <dbReference type="NCBI Taxonomy" id="452662"/>
    <lineage>
        <taxon>Bacteria</taxon>
        <taxon>Pseudomonadati</taxon>
        <taxon>Pseudomonadota</taxon>
        <taxon>Alphaproteobacteria</taxon>
        <taxon>Sphingomonadales</taxon>
        <taxon>Sphingomonadaceae</taxon>
        <taxon>Sphingobium</taxon>
    </lineage>
</organism>
<keyword evidence="1" id="KW-1133">Transmembrane helix</keyword>
<dbReference type="AlphaFoldDB" id="D4Z419"/>
<sequence>MTSKIYDSPRVALEGLLFDGMTIMSGGSLGLATLCIGVGQGLAVAVERI</sequence>
<dbReference type="HOGENOM" id="CLU_3140799_0_0_5"/>
<evidence type="ECO:0000313" key="2">
    <source>
        <dbReference type="EMBL" id="BAI97351.1"/>
    </source>
</evidence>
<dbReference type="Proteomes" id="UP000007753">
    <property type="component" value="Chromosome 1"/>
</dbReference>
<evidence type="ECO:0000256" key="1">
    <source>
        <dbReference type="SAM" id="Phobius"/>
    </source>
</evidence>
<protein>
    <submittedName>
        <fullName evidence="2">PcaI/PcaF/CatF</fullName>
        <ecNumber evidence="2">2.3.1.-</ecNumber>
        <ecNumber evidence="2">2.8.3.5</ecNumber>
    </submittedName>
</protein>
<reference evidence="2 3" key="1">
    <citation type="journal article" date="2010" name="J. Bacteriol.">
        <title>Complete genome sequence of the representative gamma-hexachlorocyclohexane-degrading bacterium Sphingobium japonicum UT26.</title>
        <authorList>
            <person name="Nagata Y."/>
            <person name="Ohtsubo Y."/>
            <person name="Endo R."/>
            <person name="Ichikawa N."/>
            <person name="Ankai A."/>
            <person name="Oguchi A."/>
            <person name="Fukui S."/>
            <person name="Fujita N."/>
            <person name="Tsuda M."/>
        </authorList>
    </citation>
    <scope>NUCLEOTIDE SEQUENCE [LARGE SCALE GENOMIC DNA]</scope>
    <source>
        <strain evidence="3">DSM 16413 / CCM 7287 / MTCC 6362 / UT26 / NBRC 101211 / UT26S</strain>
    </source>
</reference>
<dbReference type="EMBL" id="AP010803">
    <property type="protein sequence ID" value="BAI97351.1"/>
    <property type="molecule type" value="Genomic_DNA"/>
</dbReference>
<name>D4Z419_SPHIU</name>
<feature type="transmembrane region" description="Helical" evidence="1">
    <location>
        <begin position="20"/>
        <end position="46"/>
    </location>
</feature>
<dbReference type="GeneID" id="97612209"/>
<gene>
    <name evidence="2" type="primary">pcaI</name>
    <name evidence="2" type="synonym">catF</name>
    <name evidence="2" type="synonym">pcaF</name>
    <name evidence="2" type="ordered locus">SJA_C1-25170</name>
</gene>
<dbReference type="EC" id="2.8.3.5" evidence="2"/>
<keyword evidence="3" id="KW-1185">Reference proteome</keyword>
<dbReference type="EC" id="2.3.1.-" evidence="2"/>